<keyword evidence="1 2" id="KW-0647">Proteasome</keyword>
<gene>
    <name evidence="4" type="primary">PSMA7</name>
</gene>
<sequence>MVIFGTLGLADVTLAASAPLRRWGAASGSCNQVWEQGLHRNHLSLACLRGSVRCGVLTNGQSQLKVFLVALLVVTAPESAFHPRNVFRTACECVLCAQRYTQSNGRRPFGISALIVGFDFDGTPRLYQTDPSGTYHAWKANAIGRGAKSVREFLEKNYTDEAIETDDLTIKLVIKALLEVVQSGGKNIELAVMRREQPLKILNPEEIEKYVAEIEKEKEENEKKKQKKTS</sequence>
<evidence type="ECO:0000313" key="5">
    <source>
        <dbReference type="Proteomes" id="UP000694410"/>
    </source>
</evidence>
<dbReference type="InterPro" id="IPR050115">
    <property type="entry name" value="Proteasome_alpha"/>
</dbReference>
<dbReference type="Gene3D" id="3.60.20.10">
    <property type="entry name" value="Glutamine Phosphoribosylpyrophosphate, subunit 1, domain 1"/>
    <property type="match status" value="1"/>
</dbReference>
<dbReference type="Pfam" id="PF00227">
    <property type="entry name" value="Proteasome"/>
    <property type="match status" value="1"/>
</dbReference>
<protein>
    <submittedName>
        <fullName evidence="4">Proteasome 20S subunit alpha 7</fullName>
    </submittedName>
</protein>
<dbReference type="InterPro" id="IPR023332">
    <property type="entry name" value="Proteasome_alpha-type"/>
</dbReference>
<proteinExistence type="inferred from homology"/>
<dbReference type="PROSITE" id="PS51475">
    <property type="entry name" value="PROTEASOME_ALPHA_2"/>
    <property type="match status" value="1"/>
</dbReference>
<evidence type="ECO:0000313" key="4">
    <source>
        <dbReference type="Ensembl" id="ENSCCEP00000024104.1"/>
    </source>
</evidence>
<reference evidence="4" key="1">
    <citation type="submission" date="2025-08" db="UniProtKB">
        <authorList>
            <consortium name="Ensembl"/>
        </authorList>
    </citation>
    <scope>IDENTIFICATION</scope>
</reference>
<dbReference type="SUPFAM" id="SSF56235">
    <property type="entry name" value="N-terminal nucleophile aminohydrolases (Ntn hydrolases)"/>
    <property type="match status" value="1"/>
</dbReference>
<feature type="signal peptide" evidence="3">
    <location>
        <begin position="1"/>
        <end position="15"/>
    </location>
</feature>
<reference evidence="4" key="2">
    <citation type="submission" date="2025-09" db="UniProtKB">
        <authorList>
            <consortium name="Ensembl"/>
        </authorList>
    </citation>
    <scope>IDENTIFICATION</scope>
</reference>
<dbReference type="Proteomes" id="UP000694410">
    <property type="component" value="Unplaced"/>
</dbReference>
<comment type="similarity">
    <text evidence="2">Belongs to the peptidase T1A family.</text>
</comment>
<dbReference type="GO" id="GO:0019773">
    <property type="term" value="C:proteasome core complex, alpha-subunit complex"/>
    <property type="evidence" value="ECO:0007669"/>
    <property type="project" value="UniProtKB-UniRule"/>
</dbReference>
<evidence type="ECO:0000256" key="3">
    <source>
        <dbReference type="SAM" id="SignalP"/>
    </source>
</evidence>
<dbReference type="GO" id="GO:0051603">
    <property type="term" value="P:proteolysis involved in protein catabolic process"/>
    <property type="evidence" value="ECO:0007669"/>
    <property type="project" value="InterPro"/>
</dbReference>
<dbReference type="InterPro" id="IPR029055">
    <property type="entry name" value="Ntn_hydrolases_N"/>
</dbReference>
<dbReference type="InterPro" id="IPR001353">
    <property type="entry name" value="Proteasome_sua/b"/>
</dbReference>
<feature type="chain" id="PRO_5035000073" evidence="3">
    <location>
        <begin position="16"/>
        <end position="230"/>
    </location>
</feature>
<dbReference type="Ensembl" id="ENSCCET00000036257.1">
    <property type="protein sequence ID" value="ENSCCEP00000024104.1"/>
    <property type="gene ID" value="ENSCCEG00000021447.1"/>
</dbReference>
<evidence type="ECO:0000256" key="2">
    <source>
        <dbReference type="PROSITE-ProRule" id="PRU00808"/>
    </source>
</evidence>
<evidence type="ECO:0000256" key="1">
    <source>
        <dbReference type="ARBA" id="ARBA00022942"/>
    </source>
</evidence>
<dbReference type="PANTHER" id="PTHR11599">
    <property type="entry name" value="PROTEASOME SUBUNIT ALPHA/BETA"/>
    <property type="match status" value="1"/>
</dbReference>
<keyword evidence="5" id="KW-1185">Reference proteome</keyword>
<name>A0A8C0VIG8_CYACU</name>
<accession>A0A8C0VIG8</accession>
<dbReference type="AlphaFoldDB" id="A0A8C0VIG8"/>
<keyword evidence="3" id="KW-0732">Signal</keyword>
<organism evidence="4 5">
    <name type="scientific">Cyanistes caeruleus</name>
    <name type="common">Eurasian blue tit</name>
    <name type="synonym">Parus caeruleus</name>
    <dbReference type="NCBI Taxonomy" id="156563"/>
    <lineage>
        <taxon>Eukaryota</taxon>
        <taxon>Metazoa</taxon>
        <taxon>Chordata</taxon>
        <taxon>Craniata</taxon>
        <taxon>Vertebrata</taxon>
        <taxon>Euteleostomi</taxon>
        <taxon>Archelosauria</taxon>
        <taxon>Archosauria</taxon>
        <taxon>Dinosauria</taxon>
        <taxon>Saurischia</taxon>
        <taxon>Theropoda</taxon>
        <taxon>Coelurosauria</taxon>
        <taxon>Aves</taxon>
        <taxon>Neognathae</taxon>
        <taxon>Neoaves</taxon>
        <taxon>Telluraves</taxon>
        <taxon>Australaves</taxon>
        <taxon>Passeriformes</taxon>
        <taxon>Paridae</taxon>
        <taxon>Cyanistes</taxon>
    </lineage>
</organism>